<dbReference type="Gene3D" id="3.20.20.140">
    <property type="entry name" value="Metal-dependent hydrolases"/>
    <property type="match status" value="1"/>
</dbReference>
<feature type="domain" description="Amidohydrolase-related" evidence="2">
    <location>
        <begin position="45"/>
        <end position="320"/>
    </location>
</feature>
<protein>
    <submittedName>
        <fullName evidence="3">Amidohydrolase 2</fullName>
    </submittedName>
</protein>
<dbReference type="Pfam" id="PF04909">
    <property type="entry name" value="Amidohydro_2"/>
    <property type="match status" value="1"/>
</dbReference>
<evidence type="ECO:0000259" key="2">
    <source>
        <dbReference type="Pfam" id="PF04909"/>
    </source>
</evidence>
<dbReference type="PROSITE" id="PS51318">
    <property type="entry name" value="TAT"/>
    <property type="match status" value="1"/>
</dbReference>
<accession>A0A158JUI4</accession>
<reference evidence="3 4" key="1">
    <citation type="submission" date="2016-01" db="EMBL/GenBank/DDBJ databases">
        <authorList>
            <person name="Oliw E.H."/>
        </authorList>
    </citation>
    <scope>NUCLEOTIDE SEQUENCE [LARGE SCALE GENOMIC DNA]</scope>
    <source>
        <strain evidence="3">LMG 27134</strain>
    </source>
</reference>
<feature type="chain" id="PRO_5008502168" evidence="1">
    <location>
        <begin position="27"/>
        <end position="323"/>
    </location>
</feature>
<organism evidence="3 4">
    <name type="scientific">Caballeronia udeis</name>
    <dbReference type="NCBI Taxonomy" id="1232866"/>
    <lineage>
        <taxon>Bacteria</taxon>
        <taxon>Pseudomonadati</taxon>
        <taxon>Pseudomonadota</taxon>
        <taxon>Betaproteobacteria</taxon>
        <taxon>Burkholderiales</taxon>
        <taxon>Burkholderiaceae</taxon>
        <taxon>Caballeronia</taxon>
    </lineage>
</organism>
<gene>
    <name evidence="3" type="ORF">AWB69_08794</name>
</gene>
<evidence type="ECO:0000313" key="3">
    <source>
        <dbReference type="EMBL" id="SAL72365.1"/>
    </source>
</evidence>
<dbReference type="Proteomes" id="UP000054683">
    <property type="component" value="Unassembled WGS sequence"/>
</dbReference>
<evidence type="ECO:0000313" key="4">
    <source>
        <dbReference type="Proteomes" id="UP000054683"/>
    </source>
</evidence>
<dbReference type="OrthoDB" id="9787654at2"/>
<feature type="signal peptide" evidence="1">
    <location>
        <begin position="1"/>
        <end position="26"/>
    </location>
</feature>
<dbReference type="InterPro" id="IPR006680">
    <property type="entry name" value="Amidohydro-rel"/>
</dbReference>
<dbReference type="PANTHER" id="PTHR35563:SF2">
    <property type="entry name" value="BARREL METAL-DEPENDENT HYDROLASE, PUTATIVE (AFU_ORTHOLOGUE AFUA_1G16240)-RELATED"/>
    <property type="match status" value="1"/>
</dbReference>
<keyword evidence="3" id="KW-0378">Hydrolase</keyword>
<dbReference type="EMBL" id="FCOK02000121">
    <property type="protein sequence ID" value="SAL72365.1"/>
    <property type="molecule type" value="Genomic_DNA"/>
</dbReference>
<dbReference type="AlphaFoldDB" id="A0A158JUI4"/>
<name>A0A158JUI4_9BURK</name>
<dbReference type="SUPFAM" id="SSF51556">
    <property type="entry name" value="Metallo-dependent hydrolases"/>
    <property type="match status" value="1"/>
</dbReference>
<dbReference type="InterPro" id="IPR032466">
    <property type="entry name" value="Metal_Hydrolase"/>
</dbReference>
<dbReference type="InterPro" id="IPR006311">
    <property type="entry name" value="TAT_signal"/>
</dbReference>
<sequence length="323" mass="35363">MNSRRIALKAMVAGVAGMAIGSPTFAHDQNEELKKLRSLMPVNSCDCHSHIVGPYDKYPMVESRAYTPPMASVSELRKLHKELGIDRSVLIQPSFYGTDNRCLLDALRELGPSSRGVAVVAPDATEAELDNLKKSGIVGIRINQPSGPRDSNGLSALIDRAGRQAAELGWHVQVFLPMRVIGSLAPTIERSPAPFVLDHYAGAKAEGTTQDGFDAVLGLLKSGKAYAKLSAPYHEAHGPIYAGMAELALEFINANPERVLWGSDWPHTPWIRNPADSKLTVTPFFHVDNAELLERFLELVPEQSVKEKILVHNPETLFHFAFA</sequence>
<dbReference type="PANTHER" id="PTHR35563">
    <property type="entry name" value="BARREL METAL-DEPENDENT HYDROLASE, PUTATIVE (AFU_ORTHOLOGUE AFUA_1G16240)-RELATED"/>
    <property type="match status" value="1"/>
</dbReference>
<evidence type="ECO:0000256" key="1">
    <source>
        <dbReference type="SAM" id="SignalP"/>
    </source>
</evidence>
<dbReference type="RefSeq" id="WP_062092816.1">
    <property type="nucleotide sequence ID" value="NZ_FCOK02000121.1"/>
</dbReference>
<dbReference type="GO" id="GO:0016787">
    <property type="term" value="F:hydrolase activity"/>
    <property type="evidence" value="ECO:0007669"/>
    <property type="project" value="UniProtKB-KW"/>
</dbReference>
<dbReference type="InterPro" id="IPR052358">
    <property type="entry name" value="Aro_Compnd_Degr_Hydrolases"/>
</dbReference>
<keyword evidence="1" id="KW-0732">Signal</keyword>
<proteinExistence type="predicted"/>